<evidence type="ECO:0000313" key="10">
    <source>
        <dbReference type="EMBL" id="RUO29376.1"/>
    </source>
</evidence>
<evidence type="ECO:0000256" key="3">
    <source>
        <dbReference type="ARBA" id="ARBA00022741"/>
    </source>
</evidence>
<protein>
    <submittedName>
        <fullName evidence="10">Thiol reductant ABC exporter subunit CydD</fullName>
    </submittedName>
</protein>
<evidence type="ECO:0000259" key="9">
    <source>
        <dbReference type="PROSITE" id="PS50929"/>
    </source>
</evidence>
<dbReference type="CDD" id="cd18584">
    <property type="entry name" value="ABC_6TM_AarD_CydD"/>
    <property type="match status" value="1"/>
</dbReference>
<evidence type="ECO:0000256" key="6">
    <source>
        <dbReference type="ARBA" id="ARBA00023136"/>
    </source>
</evidence>
<dbReference type="InterPro" id="IPR036640">
    <property type="entry name" value="ABC1_TM_sf"/>
</dbReference>
<keyword evidence="6 7" id="KW-0472">Membrane</keyword>
<evidence type="ECO:0000256" key="1">
    <source>
        <dbReference type="ARBA" id="ARBA00004651"/>
    </source>
</evidence>
<dbReference type="InterPro" id="IPR039421">
    <property type="entry name" value="Type_1_exporter"/>
</dbReference>
<dbReference type="InterPro" id="IPR003593">
    <property type="entry name" value="AAA+_ATPase"/>
</dbReference>
<evidence type="ECO:0000256" key="7">
    <source>
        <dbReference type="SAM" id="Phobius"/>
    </source>
</evidence>
<dbReference type="SMART" id="SM00382">
    <property type="entry name" value="AAA"/>
    <property type="match status" value="1"/>
</dbReference>
<dbReference type="RefSeq" id="WP_126789643.1">
    <property type="nucleotide sequence ID" value="NZ_PIPN01000004.1"/>
</dbReference>
<proteinExistence type="predicted"/>
<sequence>MSSSSYLSTMQHQLTGSLWRARLYSALHGLVVIASMLALTWWIHRSVEESTVHLASMALALAFFALRAVSGAAAQYACQKLGEQAEQLARDTLQWSWQQAEDGSTAAQTERANLMVEPVERLYAYFARFQPQLWVACTTPLAILLVVVWLDWIAALFLLFSAPLIPVFMALVGMGAERLNQQHLATTQRLAGLFVDRVRGLTNLQLFSATGKAVNDIARAGDDMRQANMETLRIAFLSSAVLEFFSAVAIAAVAIYVGFALLGYYSIGPAASLTFFAGLSVLVLAPEFFQPLRTLSAHYHDRAAALAAADLLDREQRRAKKFADYSVPQYGSDLRIEHLSFTYPGSRLPAIDDFSLHALPGQLVLLNGPSGSGKSTVLKLLTGQLALPATEAHQRVELPSMDHIAYMAQQPYFVFGSLADNLRLVKADASDKQLDQALAFAELTLPLDTSVYERGQGLSGGEQRRLALARMHLQPSPLMLFDEPTAALDGSTARSIIEAIVGLKKRGHIVVVASHEPEFEAVAEHIFADLSGGDHVAAH</sequence>
<dbReference type="SUPFAM" id="SSF90123">
    <property type="entry name" value="ABC transporter transmembrane region"/>
    <property type="match status" value="1"/>
</dbReference>
<feature type="domain" description="ABC transporter" evidence="8">
    <location>
        <begin position="334"/>
        <end position="538"/>
    </location>
</feature>
<evidence type="ECO:0000313" key="11">
    <source>
        <dbReference type="Proteomes" id="UP000287410"/>
    </source>
</evidence>
<evidence type="ECO:0000256" key="4">
    <source>
        <dbReference type="ARBA" id="ARBA00022840"/>
    </source>
</evidence>
<dbReference type="PANTHER" id="PTHR24221">
    <property type="entry name" value="ATP-BINDING CASSETTE SUB-FAMILY B"/>
    <property type="match status" value="1"/>
</dbReference>
<dbReference type="PANTHER" id="PTHR24221:SF590">
    <property type="entry name" value="COMPONENT LINKED WITH THE ASSEMBLY OF CYTOCHROME' TRANSPORT TRANSMEMBRANE ATP-BINDING PROTEIN ABC TRANSPORTER CYDD-RELATED"/>
    <property type="match status" value="1"/>
</dbReference>
<gene>
    <name evidence="10" type="ORF">CWE12_10380</name>
</gene>
<organism evidence="10 11">
    <name type="scientific">Aliidiomarina sedimenti</name>
    <dbReference type="NCBI Taxonomy" id="1933879"/>
    <lineage>
        <taxon>Bacteria</taxon>
        <taxon>Pseudomonadati</taxon>
        <taxon>Pseudomonadota</taxon>
        <taxon>Gammaproteobacteria</taxon>
        <taxon>Alteromonadales</taxon>
        <taxon>Idiomarinaceae</taxon>
        <taxon>Aliidiomarina</taxon>
    </lineage>
</organism>
<comment type="caution">
    <text evidence="10">The sequence shown here is derived from an EMBL/GenBank/DDBJ whole genome shotgun (WGS) entry which is preliminary data.</text>
</comment>
<feature type="transmembrane region" description="Helical" evidence="7">
    <location>
        <begin position="21"/>
        <end position="44"/>
    </location>
</feature>
<feature type="domain" description="ABC transmembrane type-1" evidence="9">
    <location>
        <begin position="23"/>
        <end position="304"/>
    </location>
</feature>
<feature type="transmembrane region" description="Helical" evidence="7">
    <location>
        <begin position="234"/>
        <end position="257"/>
    </location>
</feature>
<reference evidence="10 11" key="1">
    <citation type="journal article" date="2018" name="Front. Microbiol.">
        <title>Genome-Based Analysis Reveals the Taxonomy and Diversity of the Family Idiomarinaceae.</title>
        <authorList>
            <person name="Liu Y."/>
            <person name="Lai Q."/>
            <person name="Shao Z."/>
        </authorList>
    </citation>
    <scope>NUCLEOTIDE SEQUENCE [LARGE SCALE GENOMIC DNA]</scope>
    <source>
        <strain evidence="10 11">GBSy1</strain>
    </source>
</reference>
<evidence type="ECO:0000259" key="8">
    <source>
        <dbReference type="PROSITE" id="PS50893"/>
    </source>
</evidence>
<dbReference type="Gene3D" id="1.20.1560.10">
    <property type="entry name" value="ABC transporter type 1, transmembrane domain"/>
    <property type="match status" value="1"/>
</dbReference>
<dbReference type="PROSITE" id="PS50929">
    <property type="entry name" value="ABC_TM1F"/>
    <property type="match status" value="1"/>
</dbReference>
<feature type="transmembrane region" description="Helical" evidence="7">
    <location>
        <begin position="50"/>
        <end position="70"/>
    </location>
</feature>
<accession>A0ABY0BYN6</accession>
<dbReference type="PROSITE" id="PS50893">
    <property type="entry name" value="ABC_TRANSPORTER_2"/>
    <property type="match status" value="1"/>
</dbReference>
<keyword evidence="5 7" id="KW-1133">Transmembrane helix</keyword>
<dbReference type="InterPro" id="IPR003439">
    <property type="entry name" value="ABC_transporter-like_ATP-bd"/>
</dbReference>
<dbReference type="Proteomes" id="UP000287410">
    <property type="component" value="Unassembled WGS sequence"/>
</dbReference>
<dbReference type="InterPro" id="IPR027417">
    <property type="entry name" value="P-loop_NTPase"/>
</dbReference>
<evidence type="ECO:0000256" key="5">
    <source>
        <dbReference type="ARBA" id="ARBA00022989"/>
    </source>
</evidence>
<keyword evidence="4" id="KW-0067">ATP-binding</keyword>
<keyword evidence="3" id="KW-0547">Nucleotide-binding</keyword>
<name>A0ABY0BYN6_9GAMM</name>
<dbReference type="Pfam" id="PF00664">
    <property type="entry name" value="ABC_membrane"/>
    <property type="match status" value="1"/>
</dbReference>
<keyword evidence="11" id="KW-1185">Reference proteome</keyword>
<comment type="subcellular location">
    <subcellularLocation>
        <location evidence="1">Cell membrane</location>
        <topology evidence="1">Multi-pass membrane protein</topology>
    </subcellularLocation>
</comment>
<dbReference type="EMBL" id="PIPN01000004">
    <property type="protein sequence ID" value="RUO29376.1"/>
    <property type="molecule type" value="Genomic_DNA"/>
</dbReference>
<dbReference type="CDD" id="cd03228">
    <property type="entry name" value="ABCC_MRP_Like"/>
    <property type="match status" value="1"/>
</dbReference>
<feature type="transmembrane region" description="Helical" evidence="7">
    <location>
        <begin position="263"/>
        <end position="285"/>
    </location>
</feature>
<keyword evidence="2 7" id="KW-0812">Transmembrane</keyword>
<dbReference type="InterPro" id="IPR011527">
    <property type="entry name" value="ABC1_TM_dom"/>
</dbReference>
<feature type="transmembrane region" description="Helical" evidence="7">
    <location>
        <begin position="133"/>
        <end position="150"/>
    </location>
</feature>
<evidence type="ECO:0000256" key="2">
    <source>
        <dbReference type="ARBA" id="ARBA00022692"/>
    </source>
</evidence>
<dbReference type="SUPFAM" id="SSF52540">
    <property type="entry name" value="P-loop containing nucleoside triphosphate hydrolases"/>
    <property type="match status" value="1"/>
</dbReference>
<feature type="transmembrane region" description="Helical" evidence="7">
    <location>
        <begin position="156"/>
        <end position="176"/>
    </location>
</feature>
<dbReference type="Gene3D" id="3.40.50.300">
    <property type="entry name" value="P-loop containing nucleotide triphosphate hydrolases"/>
    <property type="match status" value="1"/>
</dbReference>
<dbReference type="Pfam" id="PF00005">
    <property type="entry name" value="ABC_tran"/>
    <property type="match status" value="1"/>
</dbReference>